<dbReference type="Proteomes" id="UP000287033">
    <property type="component" value="Unassembled WGS sequence"/>
</dbReference>
<proteinExistence type="predicted"/>
<feature type="non-terminal residue" evidence="1">
    <location>
        <position position="142"/>
    </location>
</feature>
<reference evidence="1 2" key="1">
    <citation type="journal article" date="2018" name="Nat. Ecol. Evol.">
        <title>Shark genomes provide insights into elasmobranch evolution and the origin of vertebrates.</title>
        <authorList>
            <person name="Hara Y"/>
            <person name="Yamaguchi K"/>
            <person name="Onimaru K"/>
            <person name="Kadota M"/>
            <person name="Koyanagi M"/>
            <person name="Keeley SD"/>
            <person name="Tatsumi K"/>
            <person name="Tanaka K"/>
            <person name="Motone F"/>
            <person name="Kageyama Y"/>
            <person name="Nozu R"/>
            <person name="Adachi N"/>
            <person name="Nishimura O"/>
            <person name="Nakagawa R"/>
            <person name="Tanegashima C"/>
            <person name="Kiyatake I"/>
            <person name="Matsumoto R"/>
            <person name="Murakumo K"/>
            <person name="Nishida K"/>
            <person name="Terakita A"/>
            <person name="Kuratani S"/>
            <person name="Sato K"/>
            <person name="Hyodo S Kuraku.S."/>
        </authorList>
    </citation>
    <scope>NUCLEOTIDE SEQUENCE [LARGE SCALE GENOMIC DNA]</scope>
</reference>
<protein>
    <submittedName>
        <fullName evidence="1">Uncharacterized protein</fullName>
    </submittedName>
</protein>
<dbReference type="AlphaFoldDB" id="A0A401TXR6"/>
<organism evidence="1 2">
    <name type="scientific">Chiloscyllium punctatum</name>
    <name type="common">Brownbanded bambooshark</name>
    <name type="synonym">Hemiscyllium punctatum</name>
    <dbReference type="NCBI Taxonomy" id="137246"/>
    <lineage>
        <taxon>Eukaryota</taxon>
        <taxon>Metazoa</taxon>
        <taxon>Chordata</taxon>
        <taxon>Craniata</taxon>
        <taxon>Vertebrata</taxon>
        <taxon>Chondrichthyes</taxon>
        <taxon>Elasmobranchii</taxon>
        <taxon>Galeomorphii</taxon>
        <taxon>Galeoidea</taxon>
        <taxon>Orectolobiformes</taxon>
        <taxon>Hemiscylliidae</taxon>
        <taxon>Chiloscyllium</taxon>
    </lineage>
</organism>
<name>A0A401TXR6_CHIPU</name>
<dbReference type="EMBL" id="BEZZ01214172">
    <property type="protein sequence ID" value="GCC47406.1"/>
    <property type="molecule type" value="Genomic_DNA"/>
</dbReference>
<comment type="caution">
    <text evidence="1">The sequence shown here is derived from an EMBL/GenBank/DDBJ whole genome shotgun (WGS) entry which is preliminary data.</text>
</comment>
<sequence>MCRHLRGPHRSYDDLMNDLAQGYPARACLECATMKATIVRELGQPDILLPSLVAEGLAANDRIKLRLSALQAAVQHARAPHRAVADLTIESRAAGLAPAMLATLIGGAHLAGGSKIVAPGLAPLLKSIEGDAETMIRAVTAG</sequence>
<keyword evidence="2" id="KW-1185">Reference proteome</keyword>
<accession>A0A401TXR6</accession>
<evidence type="ECO:0000313" key="2">
    <source>
        <dbReference type="Proteomes" id="UP000287033"/>
    </source>
</evidence>
<evidence type="ECO:0000313" key="1">
    <source>
        <dbReference type="EMBL" id="GCC47406.1"/>
    </source>
</evidence>
<gene>
    <name evidence="1" type="ORF">chiPu_0031600</name>
</gene>